<dbReference type="InterPro" id="IPR002893">
    <property type="entry name" value="Znf_MYND"/>
</dbReference>
<evidence type="ECO:0000313" key="6">
    <source>
        <dbReference type="EMBL" id="KAJ7636846.1"/>
    </source>
</evidence>
<keyword evidence="2 4" id="KW-0863">Zinc-finger</keyword>
<feature type="domain" description="MYND-type" evidence="5">
    <location>
        <begin position="9"/>
        <end position="47"/>
    </location>
</feature>
<protein>
    <recommendedName>
        <fullName evidence="5">MYND-type domain-containing protein</fullName>
    </recommendedName>
</protein>
<reference evidence="6" key="1">
    <citation type="submission" date="2023-03" db="EMBL/GenBank/DDBJ databases">
        <title>Massive genome expansion in bonnet fungi (Mycena s.s.) driven by repeated elements and novel gene families across ecological guilds.</title>
        <authorList>
            <consortium name="Lawrence Berkeley National Laboratory"/>
            <person name="Harder C.B."/>
            <person name="Miyauchi S."/>
            <person name="Viragh M."/>
            <person name="Kuo A."/>
            <person name="Thoen E."/>
            <person name="Andreopoulos B."/>
            <person name="Lu D."/>
            <person name="Skrede I."/>
            <person name="Drula E."/>
            <person name="Henrissat B."/>
            <person name="Morin E."/>
            <person name="Kohler A."/>
            <person name="Barry K."/>
            <person name="LaButti K."/>
            <person name="Morin E."/>
            <person name="Salamov A."/>
            <person name="Lipzen A."/>
            <person name="Mereny Z."/>
            <person name="Hegedus B."/>
            <person name="Baldrian P."/>
            <person name="Stursova M."/>
            <person name="Weitz H."/>
            <person name="Taylor A."/>
            <person name="Grigoriev I.V."/>
            <person name="Nagy L.G."/>
            <person name="Martin F."/>
            <person name="Kauserud H."/>
        </authorList>
    </citation>
    <scope>NUCLEOTIDE SEQUENCE</scope>
    <source>
        <strain evidence="6">9284</strain>
    </source>
</reference>
<dbReference type="Gene3D" id="6.10.140.2220">
    <property type="match status" value="1"/>
</dbReference>
<gene>
    <name evidence="6" type="ORF">FB45DRAFT_907472</name>
</gene>
<sequence>MGDAELGNFWHCGLKDGNLRCTGCRKDAYCSNECQLASWEQCHKQLCRGKTTNKPLKPMSPLDPPIVRLSLEEERARTGGDTGGLHSKGMRTFNIQALRSRGPENYVAIPNPPILELVSAEERPPEFTHATTELLCEFLIMNGQRIITAQSYQHPVISSPPTRERAISVLHTRMSIHHTKCLKSCAVARRQDWKILLWSSSSRIH</sequence>
<evidence type="ECO:0000256" key="1">
    <source>
        <dbReference type="ARBA" id="ARBA00022723"/>
    </source>
</evidence>
<keyword evidence="1" id="KW-0479">Metal-binding</keyword>
<keyword evidence="3" id="KW-0862">Zinc</keyword>
<comment type="caution">
    <text evidence="6">The sequence shown here is derived from an EMBL/GenBank/DDBJ whole genome shotgun (WGS) entry which is preliminary data.</text>
</comment>
<evidence type="ECO:0000256" key="4">
    <source>
        <dbReference type="PROSITE-ProRule" id="PRU00134"/>
    </source>
</evidence>
<name>A0AAD7C2E6_9AGAR</name>
<proteinExistence type="predicted"/>
<dbReference type="GO" id="GO:0008270">
    <property type="term" value="F:zinc ion binding"/>
    <property type="evidence" value="ECO:0007669"/>
    <property type="project" value="UniProtKB-KW"/>
</dbReference>
<evidence type="ECO:0000313" key="7">
    <source>
        <dbReference type="Proteomes" id="UP001221142"/>
    </source>
</evidence>
<dbReference type="Pfam" id="PF01753">
    <property type="entry name" value="zf-MYND"/>
    <property type="match status" value="1"/>
</dbReference>
<accession>A0AAD7C2E6</accession>
<evidence type="ECO:0000256" key="3">
    <source>
        <dbReference type="ARBA" id="ARBA00022833"/>
    </source>
</evidence>
<dbReference type="Proteomes" id="UP001221142">
    <property type="component" value="Unassembled WGS sequence"/>
</dbReference>
<dbReference type="AlphaFoldDB" id="A0AAD7C2E6"/>
<dbReference type="SUPFAM" id="SSF144232">
    <property type="entry name" value="HIT/MYND zinc finger-like"/>
    <property type="match status" value="1"/>
</dbReference>
<dbReference type="EMBL" id="JARKIF010000006">
    <property type="protein sequence ID" value="KAJ7636846.1"/>
    <property type="molecule type" value="Genomic_DNA"/>
</dbReference>
<organism evidence="6 7">
    <name type="scientific">Roridomyces roridus</name>
    <dbReference type="NCBI Taxonomy" id="1738132"/>
    <lineage>
        <taxon>Eukaryota</taxon>
        <taxon>Fungi</taxon>
        <taxon>Dikarya</taxon>
        <taxon>Basidiomycota</taxon>
        <taxon>Agaricomycotina</taxon>
        <taxon>Agaricomycetes</taxon>
        <taxon>Agaricomycetidae</taxon>
        <taxon>Agaricales</taxon>
        <taxon>Marasmiineae</taxon>
        <taxon>Mycenaceae</taxon>
        <taxon>Roridomyces</taxon>
    </lineage>
</organism>
<dbReference type="PROSITE" id="PS50865">
    <property type="entry name" value="ZF_MYND_2"/>
    <property type="match status" value="1"/>
</dbReference>
<evidence type="ECO:0000256" key="2">
    <source>
        <dbReference type="ARBA" id="ARBA00022771"/>
    </source>
</evidence>
<keyword evidence="7" id="KW-1185">Reference proteome</keyword>
<evidence type="ECO:0000259" key="5">
    <source>
        <dbReference type="PROSITE" id="PS50865"/>
    </source>
</evidence>